<dbReference type="Pfam" id="PF26071">
    <property type="entry name" value="DUF8028"/>
    <property type="match status" value="1"/>
</dbReference>
<accession>A0A1G9SG74</accession>
<gene>
    <name evidence="2" type="ORF">SAMN05192554_101169</name>
</gene>
<keyword evidence="1" id="KW-0472">Membrane</keyword>
<evidence type="ECO:0000313" key="2">
    <source>
        <dbReference type="EMBL" id="SDM34473.1"/>
    </source>
</evidence>
<dbReference type="EMBL" id="FNIA01000001">
    <property type="protein sequence ID" value="SDM34473.1"/>
    <property type="molecule type" value="Genomic_DNA"/>
</dbReference>
<dbReference type="RefSeq" id="WP_175526326.1">
    <property type="nucleotide sequence ID" value="NZ_FNIA01000001.1"/>
</dbReference>
<keyword evidence="3" id="KW-1185">Reference proteome</keyword>
<keyword evidence="1" id="KW-0812">Transmembrane</keyword>
<dbReference type="OrthoDB" id="340775at2157"/>
<name>A0A1G9SG74_9EURY</name>
<evidence type="ECO:0000256" key="1">
    <source>
        <dbReference type="SAM" id="Phobius"/>
    </source>
</evidence>
<dbReference type="AlphaFoldDB" id="A0A1G9SG74"/>
<proteinExistence type="predicted"/>
<keyword evidence="1" id="KW-1133">Transmembrane helix</keyword>
<feature type="transmembrane region" description="Helical" evidence="1">
    <location>
        <begin position="20"/>
        <end position="48"/>
    </location>
</feature>
<dbReference type="InterPro" id="IPR058341">
    <property type="entry name" value="DUF8028"/>
</dbReference>
<protein>
    <submittedName>
        <fullName evidence="2">Uncharacterized protein</fullName>
    </submittedName>
</protein>
<evidence type="ECO:0000313" key="3">
    <source>
        <dbReference type="Proteomes" id="UP000199370"/>
    </source>
</evidence>
<reference evidence="2 3" key="1">
    <citation type="submission" date="2016-10" db="EMBL/GenBank/DDBJ databases">
        <authorList>
            <person name="de Groot N.N."/>
        </authorList>
    </citation>
    <scope>NUCLEOTIDE SEQUENCE [LARGE SCALE GENOMIC DNA]</scope>
    <source>
        <strain evidence="3">EB21,IBRC-M 10013,KCTC 4048</strain>
    </source>
</reference>
<feature type="transmembrane region" description="Helical" evidence="1">
    <location>
        <begin position="60"/>
        <end position="78"/>
    </location>
</feature>
<dbReference type="Proteomes" id="UP000199370">
    <property type="component" value="Unassembled WGS sequence"/>
</dbReference>
<organism evidence="2 3">
    <name type="scientific">Haloarchaeobius iranensis</name>
    <dbReference type="NCBI Taxonomy" id="996166"/>
    <lineage>
        <taxon>Archaea</taxon>
        <taxon>Methanobacteriati</taxon>
        <taxon>Methanobacteriota</taxon>
        <taxon>Stenosarchaea group</taxon>
        <taxon>Halobacteria</taxon>
        <taxon>Halobacteriales</taxon>
        <taxon>Halorubellaceae</taxon>
        <taxon>Haloarchaeobius</taxon>
    </lineage>
</organism>
<sequence>MAPATPNQLPSIPSPVSERLSVSAVVAQLQMACFWLAVVLPFAYLSLLASGIDSTAEVQAFLVLLGLNLGTLVVGHGHRSDRGDD</sequence>